<sequence length="280" mass="32352">MPEVLQQFSVLITNKIFLSVCVVIGMQFVSHQIVNFIRRGNDFLNERHRTWISRTKNMTVMIIAVMLLSLWWVELEKFALSIAAVAVAIVIASKELILCLSGSILRATSNAFVIGDWIRAGDNYGEVIEHNILSTVIQEIDFANNNYNYTGKTVTIPNSQFLTETVKNMNFMKRYVYHTFSITTDPTINAFAAREHIFTKMNEYSQDFLEIGRRYNNVIEKRLGVDLPGEEPYIRITTTEQGNFNFTIILFCPTEQAVSLEQRITQDYMEFRFQQINNKT</sequence>
<evidence type="ECO:0000256" key="4">
    <source>
        <dbReference type="ARBA" id="ARBA00023136"/>
    </source>
</evidence>
<keyword evidence="2 5" id="KW-0812">Transmembrane</keyword>
<evidence type="ECO:0000256" key="1">
    <source>
        <dbReference type="ARBA" id="ARBA00004370"/>
    </source>
</evidence>
<keyword evidence="3 5" id="KW-1133">Transmembrane helix</keyword>
<evidence type="ECO:0000313" key="8">
    <source>
        <dbReference type="Proteomes" id="UP001258994"/>
    </source>
</evidence>
<feature type="transmembrane region" description="Helical" evidence="5">
    <location>
        <begin position="16"/>
        <end position="37"/>
    </location>
</feature>
<evidence type="ECO:0000259" key="6">
    <source>
        <dbReference type="Pfam" id="PF00924"/>
    </source>
</evidence>
<dbReference type="Pfam" id="PF00924">
    <property type="entry name" value="MS_channel_2nd"/>
    <property type="match status" value="1"/>
</dbReference>
<keyword evidence="8" id="KW-1185">Reference proteome</keyword>
<dbReference type="InterPro" id="IPR023408">
    <property type="entry name" value="MscS_beta-dom_sf"/>
</dbReference>
<dbReference type="PANTHER" id="PTHR30566">
    <property type="entry name" value="YNAI-RELATED MECHANOSENSITIVE ION CHANNEL"/>
    <property type="match status" value="1"/>
</dbReference>
<feature type="transmembrane region" description="Helical" evidence="5">
    <location>
        <begin position="57"/>
        <end position="73"/>
    </location>
</feature>
<proteinExistence type="predicted"/>
<dbReference type="InterPro" id="IPR010920">
    <property type="entry name" value="LSM_dom_sf"/>
</dbReference>
<evidence type="ECO:0000256" key="3">
    <source>
        <dbReference type="ARBA" id="ARBA00022989"/>
    </source>
</evidence>
<comment type="subcellular location">
    <subcellularLocation>
        <location evidence="1">Membrane</location>
    </subcellularLocation>
</comment>
<dbReference type="EMBL" id="CP134145">
    <property type="protein sequence ID" value="WNC73169.1"/>
    <property type="molecule type" value="Genomic_DNA"/>
</dbReference>
<evidence type="ECO:0000313" key="7">
    <source>
        <dbReference type="EMBL" id="WNC73169.1"/>
    </source>
</evidence>
<dbReference type="Gene3D" id="2.30.30.60">
    <property type="match status" value="1"/>
</dbReference>
<evidence type="ECO:0000256" key="2">
    <source>
        <dbReference type="ARBA" id="ARBA00022692"/>
    </source>
</evidence>
<name>A0ABY9TWE6_9GAMM</name>
<dbReference type="RefSeq" id="WP_348392281.1">
    <property type="nucleotide sequence ID" value="NZ_CP134145.1"/>
</dbReference>
<reference evidence="8" key="1">
    <citation type="submission" date="2023-09" db="EMBL/GenBank/DDBJ databases">
        <authorList>
            <person name="Li S."/>
            <person name="Li X."/>
            <person name="Zhang C."/>
            <person name="Zhao Z."/>
        </authorList>
    </citation>
    <scope>NUCLEOTIDE SEQUENCE [LARGE SCALE GENOMIC DNA]</scope>
    <source>
        <strain evidence="8">SQ149</strain>
    </source>
</reference>
<dbReference type="SUPFAM" id="SSF50182">
    <property type="entry name" value="Sm-like ribonucleoproteins"/>
    <property type="match status" value="1"/>
</dbReference>
<dbReference type="PANTHER" id="PTHR30566:SF27">
    <property type="entry name" value="MECHANOSENSITIVE ION CHANNEL PROTEIN"/>
    <property type="match status" value="1"/>
</dbReference>
<feature type="transmembrane region" description="Helical" evidence="5">
    <location>
        <begin position="79"/>
        <end position="100"/>
    </location>
</feature>
<keyword evidence="4 5" id="KW-0472">Membrane</keyword>
<organism evidence="7 8">
    <name type="scientific">Thalassotalea psychrophila</name>
    <dbReference type="NCBI Taxonomy" id="3065647"/>
    <lineage>
        <taxon>Bacteria</taxon>
        <taxon>Pseudomonadati</taxon>
        <taxon>Pseudomonadota</taxon>
        <taxon>Gammaproteobacteria</taxon>
        <taxon>Alteromonadales</taxon>
        <taxon>Colwelliaceae</taxon>
        <taxon>Thalassotalea</taxon>
    </lineage>
</organism>
<gene>
    <name evidence="7" type="ORF">RGQ13_04055</name>
</gene>
<protein>
    <submittedName>
        <fullName evidence="7">Mechanosensitive ion channel family protein</fullName>
    </submittedName>
</protein>
<accession>A0ABY9TWE6</accession>
<dbReference type="InterPro" id="IPR006685">
    <property type="entry name" value="MscS_channel_2nd"/>
</dbReference>
<dbReference type="Proteomes" id="UP001258994">
    <property type="component" value="Chromosome"/>
</dbReference>
<feature type="domain" description="Mechanosensitive ion channel MscS" evidence="6">
    <location>
        <begin position="102"/>
        <end position="170"/>
    </location>
</feature>
<evidence type="ECO:0000256" key="5">
    <source>
        <dbReference type="SAM" id="Phobius"/>
    </source>
</evidence>